<evidence type="ECO:0000313" key="5">
    <source>
        <dbReference type="RefSeq" id="XP_037897267.1"/>
    </source>
</evidence>
<keyword evidence="4" id="KW-1185">Reference proteome</keyword>
<dbReference type="InterPro" id="IPR036249">
    <property type="entry name" value="Thioredoxin-like_sf"/>
</dbReference>
<name>A0A9C5ZM41_9MUSC</name>
<proteinExistence type="predicted"/>
<dbReference type="InterPro" id="IPR013766">
    <property type="entry name" value="Thioredoxin_domain"/>
</dbReference>
<feature type="region of interest" description="Disordered" evidence="2">
    <location>
        <begin position="138"/>
        <end position="190"/>
    </location>
</feature>
<protein>
    <submittedName>
        <fullName evidence="5">Thioredoxin-2-like</fullName>
    </submittedName>
</protein>
<dbReference type="RefSeq" id="XP_037897267.1">
    <property type="nucleotide sequence ID" value="XM_038041339.1"/>
</dbReference>
<dbReference type="KEGG" id="gfs:119642024"/>
<accession>A0A9C5ZM41</accession>
<evidence type="ECO:0000256" key="1">
    <source>
        <dbReference type="ARBA" id="ARBA00023157"/>
    </source>
</evidence>
<sequence>MSADPHPRQTANPIVLINDEAEYNNVLQKVGSKVLVIEYYASWCGPCKVINSKLEKLAQKYSHKVVIVRIDVDECEQLAIDNNIVAMPTLIVMKGKQKLGQFAGFKVDQLEKTVERLIKKPEVVQTDQQSPPLVISVREPIRNDPYQQPSTSNPDDADADNSADVDTPSTSRSSKIKKPIRLSATRRILK</sequence>
<dbReference type="PANTHER" id="PTHR46115">
    <property type="entry name" value="THIOREDOXIN-LIKE PROTEIN 1"/>
    <property type="match status" value="1"/>
</dbReference>
<keyword evidence="1" id="KW-1015">Disulfide bond</keyword>
<dbReference type="GeneID" id="119642024"/>
<evidence type="ECO:0000313" key="4">
    <source>
        <dbReference type="Proteomes" id="UP000092443"/>
    </source>
</evidence>
<evidence type="ECO:0000259" key="3">
    <source>
        <dbReference type="PROSITE" id="PS51352"/>
    </source>
</evidence>
<dbReference type="AlphaFoldDB" id="A0A9C5ZM41"/>
<gene>
    <name evidence="5" type="primary">LOC119642024</name>
</gene>
<dbReference type="CDD" id="cd02947">
    <property type="entry name" value="TRX_family"/>
    <property type="match status" value="1"/>
</dbReference>
<dbReference type="PROSITE" id="PS51352">
    <property type="entry name" value="THIOREDOXIN_2"/>
    <property type="match status" value="1"/>
</dbReference>
<evidence type="ECO:0000256" key="2">
    <source>
        <dbReference type="SAM" id="MobiDB-lite"/>
    </source>
</evidence>
<dbReference type="PROSITE" id="PS00194">
    <property type="entry name" value="THIOREDOXIN_1"/>
    <property type="match status" value="1"/>
</dbReference>
<reference evidence="5" key="1">
    <citation type="submission" date="2025-08" db="UniProtKB">
        <authorList>
            <consortium name="RefSeq"/>
        </authorList>
    </citation>
    <scope>IDENTIFICATION</scope>
    <source>
        <tissue evidence="5">Whole body pupa</tissue>
    </source>
</reference>
<dbReference type="Gene3D" id="3.40.30.10">
    <property type="entry name" value="Glutaredoxin"/>
    <property type="match status" value="1"/>
</dbReference>
<dbReference type="Pfam" id="PF00085">
    <property type="entry name" value="Thioredoxin"/>
    <property type="match status" value="1"/>
</dbReference>
<feature type="domain" description="Thioredoxin" evidence="3">
    <location>
        <begin position="1"/>
        <end position="119"/>
    </location>
</feature>
<dbReference type="SUPFAM" id="SSF52833">
    <property type="entry name" value="Thioredoxin-like"/>
    <property type="match status" value="1"/>
</dbReference>
<dbReference type="Proteomes" id="UP000092443">
    <property type="component" value="Unplaced"/>
</dbReference>
<dbReference type="InterPro" id="IPR017937">
    <property type="entry name" value="Thioredoxin_CS"/>
</dbReference>
<organism evidence="4 5">
    <name type="scientific">Glossina fuscipes</name>
    <dbReference type="NCBI Taxonomy" id="7396"/>
    <lineage>
        <taxon>Eukaryota</taxon>
        <taxon>Metazoa</taxon>
        <taxon>Ecdysozoa</taxon>
        <taxon>Arthropoda</taxon>
        <taxon>Hexapoda</taxon>
        <taxon>Insecta</taxon>
        <taxon>Pterygota</taxon>
        <taxon>Neoptera</taxon>
        <taxon>Endopterygota</taxon>
        <taxon>Diptera</taxon>
        <taxon>Brachycera</taxon>
        <taxon>Muscomorpha</taxon>
        <taxon>Hippoboscoidea</taxon>
        <taxon>Glossinidae</taxon>
        <taxon>Glossina</taxon>
    </lineage>
</organism>